<organism evidence="1 2">
    <name type="scientific">Candidatus Amesbacteria bacterium GW2011_GWA2_47_11</name>
    <dbReference type="NCBI Taxonomy" id="1618357"/>
    <lineage>
        <taxon>Bacteria</taxon>
        <taxon>Candidatus Amesiibacteriota</taxon>
    </lineage>
</organism>
<sequence>MVEVEKNIRRNLPELGDYLRVVRILADLLI</sequence>
<proteinExistence type="predicted"/>
<accession>A0A0G1TNA2</accession>
<evidence type="ECO:0000313" key="1">
    <source>
        <dbReference type="EMBL" id="KKU55613.1"/>
    </source>
</evidence>
<name>A0A0G1TNA2_9BACT</name>
<protein>
    <submittedName>
        <fullName evidence="1">Uncharacterized protein</fullName>
    </submittedName>
</protein>
<evidence type="ECO:0000313" key="2">
    <source>
        <dbReference type="Proteomes" id="UP000034607"/>
    </source>
</evidence>
<gene>
    <name evidence="1" type="ORF">UX78_C0018G0009</name>
</gene>
<reference evidence="1 2" key="1">
    <citation type="journal article" date="2015" name="Nature">
        <title>rRNA introns, odd ribosomes, and small enigmatic genomes across a large radiation of phyla.</title>
        <authorList>
            <person name="Brown C.T."/>
            <person name="Hug L.A."/>
            <person name="Thomas B.C."/>
            <person name="Sharon I."/>
            <person name="Castelle C.J."/>
            <person name="Singh A."/>
            <person name="Wilkins M.J."/>
            <person name="Williams K.H."/>
            <person name="Banfield J.F."/>
        </authorList>
    </citation>
    <scope>NUCLEOTIDE SEQUENCE [LARGE SCALE GENOMIC DNA]</scope>
</reference>
<dbReference type="EMBL" id="LCNM01000018">
    <property type="protein sequence ID" value="KKU55613.1"/>
    <property type="molecule type" value="Genomic_DNA"/>
</dbReference>
<dbReference type="AlphaFoldDB" id="A0A0G1TNA2"/>
<dbReference type="Proteomes" id="UP000034607">
    <property type="component" value="Unassembled WGS sequence"/>
</dbReference>
<comment type="caution">
    <text evidence="1">The sequence shown here is derived from an EMBL/GenBank/DDBJ whole genome shotgun (WGS) entry which is preliminary data.</text>
</comment>